<dbReference type="InterPro" id="IPR046373">
    <property type="entry name" value="Acyl-CoA_Oxase/DH_mid-dom_sf"/>
</dbReference>
<proteinExistence type="inferred from homology"/>
<dbReference type="PANTHER" id="PTHR48083:SF17">
    <property type="entry name" value="ACYL-COA DEHYDROGENASE (AFU_ORTHOLOGUE AFUA_2G16630)-RELATED"/>
    <property type="match status" value="1"/>
</dbReference>
<dbReference type="InterPro" id="IPR009075">
    <property type="entry name" value="AcylCo_DH/oxidase_C"/>
</dbReference>
<evidence type="ECO:0000256" key="3">
    <source>
        <dbReference type="ARBA" id="ARBA00022630"/>
    </source>
</evidence>
<dbReference type="STRING" id="1279085.S0DS19"/>
<evidence type="ECO:0000256" key="6">
    <source>
        <dbReference type="RuleBase" id="RU362125"/>
    </source>
</evidence>
<name>S0DS19_GIBF5</name>
<dbReference type="SUPFAM" id="SSF47203">
    <property type="entry name" value="Acyl-CoA dehydrogenase C-terminal domain-like"/>
    <property type="match status" value="1"/>
</dbReference>
<keyword evidence="3 6" id="KW-0285">Flavoprotein</keyword>
<dbReference type="GO" id="GO:0033539">
    <property type="term" value="P:fatty acid beta-oxidation using acyl-CoA dehydrogenase"/>
    <property type="evidence" value="ECO:0007669"/>
    <property type="project" value="TreeGrafter"/>
</dbReference>
<dbReference type="HOGENOM" id="CLU_018204_4_1_1"/>
<feature type="domain" description="Acyl-CoA oxidase/dehydrogenase middle" evidence="8">
    <location>
        <begin position="156"/>
        <end position="227"/>
    </location>
</feature>
<dbReference type="InterPro" id="IPR037069">
    <property type="entry name" value="AcylCoA_DH/ox_N_sf"/>
</dbReference>
<dbReference type="SUPFAM" id="SSF56645">
    <property type="entry name" value="Acyl-CoA dehydrogenase NM domain-like"/>
    <property type="match status" value="1"/>
</dbReference>
<dbReference type="InterPro" id="IPR009100">
    <property type="entry name" value="AcylCoA_DH/oxidase_NM_dom_sf"/>
</dbReference>
<keyword evidence="11" id="KW-1185">Reference proteome</keyword>
<dbReference type="Proteomes" id="UP000016800">
    <property type="component" value="Chromosome III"/>
</dbReference>
<feature type="domain" description="Acyl-CoA dehydrogenase/oxidase C-terminal" evidence="7">
    <location>
        <begin position="231"/>
        <end position="383"/>
    </location>
</feature>
<reference evidence="11" key="1">
    <citation type="journal article" date="2013" name="PLoS Pathog.">
        <title>Deciphering the cryptic genome: genome-wide analyses of the rice pathogen Fusarium fujikuroi reveal complex regulation of secondary metabolism and novel metabolites.</title>
        <authorList>
            <person name="Wiemann P."/>
            <person name="Sieber C.M."/>
            <person name="von Bargen K.W."/>
            <person name="Studt L."/>
            <person name="Niehaus E.M."/>
            <person name="Espino J.J."/>
            <person name="Huss K."/>
            <person name="Michielse C.B."/>
            <person name="Albermann S."/>
            <person name="Wagner D."/>
            <person name="Bergner S.V."/>
            <person name="Connolly L.R."/>
            <person name="Fischer A."/>
            <person name="Reuter G."/>
            <person name="Kleigrewe K."/>
            <person name="Bald T."/>
            <person name="Wingfield B.D."/>
            <person name="Ophir R."/>
            <person name="Freeman S."/>
            <person name="Hippler M."/>
            <person name="Smith K.M."/>
            <person name="Brown D.W."/>
            <person name="Proctor R.H."/>
            <person name="Munsterkotter M."/>
            <person name="Freitag M."/>
            <person name="Humpf H.U."/>
            <person name="Guldener U."/>
            <person name="Tudzynski B."/>
        </authorList>
    </citation>
    <scope>NUCLEOTIDE SEQUENCE [LARGE SCALE GENOMIC DNA]</scope>
    <source>
        <strain evidence="11">CBS 195.34 / IMI 58289 / NRRL A-6831</strain>
    </source>
</reference>
<dbReference type="Pfam" id="PF02771">
    <property type="entry name" value="Acyl-CoA_dh_N"/>
    <property type="match status" value="1"/>
</dbReference>
<dbReference type="InterPro" id="IPR013786">
    <property type="entry name" value="AcylCoA_DH/ox_N"/>
</dbReference>
<evidence type="ECO:0000259" key="7">
    <source>
        <dbReference type="Pfam" id="PF00441"/>
    </source>
</evidence>
<dbReference type="GO" id="GO:0050660">
    <property type="term" value="F:flavin adenine dinucleotide binding"/>
    <property type="evidence" value="ECO:0007669"/>
    <property type="project" value="InterPro"/>
</dbReference>
<gene>
    <name evidence="10" type="ORF">FFUJ_02164</name>
</gene>
<dbReference type="AlphaFoldDB" id="S0DS19"/>
<dbReference type="GO" id="GO:0005737">
    <property type="term" value="C:cytoplasm"/>
    <property type="evidence" value="ECO:0007669"/>
    <property type="project" value="TreeGrafter"/>
</dbReference>
<keyword evidence="5 6" id="KW-0560">Oxidoreductase</keyword>
<dbReference type="InterPro" id="IPR036250">
    <property type="entry name" value="AcylCo_DH-like_C"/>
</dbReference>
<dbReference type="GO" id="GO:0003995">
    <property type="term" value="F:acyl-CoA dehydrogenase activity"/>
    <property type="evidence" value="ECO:0007669"/>
    <property type="project" value="TreeGrafter"/>
</dbReference>
<dbReference type="Pfam" id="PF00441">
    <property type="entry name" value="Acyl-CoA_dh_1"/>
    <property type="match status" value="1"/>
</dbReference>
<evidence type="ECO:0000256" key="2">
    <source>
        <dbReference type="ARBA" id="ARBA00009347"/>
    </source>
</evidence>
<evidence type="ECO:0000256" key="5">
    <source>
        <dbReference type="ARBA" id="ARBA00023002"/>
    </source>
</evidence>
<sequence length="390" mass="43223">MASTLTSNIPFADPVWHKDSSHPYFKNSHRKLQRFIREYVDSEITPNAPEWEAQGFVPDKAYARHAELGFLAAAVFPLPKSSLSGVSLPAGIPLDEWDEFHDYILIDEIARCGFLGVVWGINSGATVGGAPLSTYGTEDQKRNYLRPLLTGQQKHCLMVTEPDAGSDVAGLTTEAVKTEDGKHYVINGQKKWITQGQKATHALCAARTGGPGHKGLTVFILDMKTGGYVEGQGFEIIMSSFTHERLWVGITALRLSRVALEDSYRHALRRETFGKKLFENQAIRLKFSKMVGLIEPVHHLMEDLVRRSVRVPALEFSPWAALLKMQAAHNLETISRESQQIFGGLGYSRGGAGGRVEQISRDVRVLVVSGGSEEILQDMISKQQKKLARL</sequence>
<evidence type="ECO:0000259" key="8">
    <source>
        <dbReference type="Pfam" id="PF02770"/>
    </source>
</evidence>
<evidence type="ECO:0000256" key="1">
    <source>
        <dbReference type="ARBA" id="ARBA00001974"/>
    </source>
</evidence>
<protein>
    <submittedName>
        <fullName evidence="10">Probable acyl-CoA dehydrogenase</fullName>
    </submittedName>
</protein>
<evidence type="ECO:0000259" key="9">
    <source>
        <dbReference type="Pfam" id="PF02771"/>
    </source>
</evidence>
<evidence type="ECO:0000256" key="4">
    <source>
        <dbReference type="ARBA" id="ARBA00022827"/>
    </source>
</evidence>
<dbReference type="Gene3D" id="1.20.140.10">
    <property type="entry name" value="Butyryl-CoA Dehydrogenase, subunit A, domain 3"/>
    <property type="match status" value="1"/>
</dbReference>
<dbReference type="GeneID" id="35395646"/>
<dbReference type="InterPro" id="IPR050741">
    <property type="entry name" value="Acyl-CoA_dehydrogenase"/>
</dbReference>
<dbReference type="PANTHER" id="PTHR48083">
    <property type="entry name" value="MEDIUM-CHAIN SPECIFIC ACYL-COA DEHYDROGENASE, MITOCHONDRIAL-RELATED"/>
    <property type="match status" value="1"/>
</dbReference>
<evidence type="ECO:0000313" key="10">
    <source>
        <dbReference type="EMBL" id="CCT65235.1"/>
    </source>
</evidence>
<dbReference type="VEuPathDB" id="FungiDB:FFUJ_02164"/>
<dbReference type="Gene3D" id="2.40.110.10">
    <property type="entry name" value="Butyryl-CoA Dehydrogenase, subunit A, domain 2"/>
    <property type="match status" value="1"/>
</dbReference>
<keyword evidence="4 6" id="KW-0274">FAD</keyword>
<dbReference type="InterPro" id="IPR006091">
    <property type="entry name" value="Acyl-CoA_Oxase/DH_mid-dom"/>
</dbReference>
<feature type="domain" description="Acyl-CoA dehydrogenase/oxidase N-terminal" evidence="9">
    <location>
        <begin position="28"/>
        <end position="152"/>
    </location>
</feature>
<dbReference type="EMBL" id="HF679025">
    <property type="protein sequence ID" value="CCT65235.1"/>
    <property type="molecule type" value="Genomic_DNA"/>
</dbReference>
<organism evidence="10 11">
    <name type="scientific">Gibberella fujikuroi (strain CBS 195.34 / IMI 58289 / NRRL A-6831)</name>
    <name type="common">Bakanae and foot rot disease fungus</name>
    <name type="synonym">Fusarium fujikuroi</name>
    <dbReference type="NCBI Taxonomy" id="1279085"/>
    <lineage>
        <taxon>Eukaryota</taxon>
        <taxon>Fungi</taxon>
        <taxon>Dikarya</taxon>
        <taxon>Ascomycota</taxon>
        <taxon>Pezizomycotina</taxon>
        <taxon>Sordariomycetes</taxon>
        <taxon>Hypocreomycetidae</taxon>
        <taxon>Hypocreales</taxon>
        <taxon>Nectriaceae</taxon>
        <taxon>Fusarium</taxon>
        <taxon>Fusarium fujikuroi species complex</taxon>
    </lineage>
</organism>
<dbReference type="Pfam" id="PF02770">
    <property type="entry name" value="Acyl-CoA_dh_M"/>
    <property type="match status" value="1"/>
</dbReference>
<dbReference type="RefSeq" id="XP_023427316.1">
    <property type="nucleotide sequence ID" value="XM_023573863.1"/>
</dbReference>
<comment type="similarity">
    <text evidence="2 6">Belongs to the acyl-CoA dehydrogenase family.</text>
</comment>
<accession>S0DS19</accession>
<dbReference type="Gene3D" id="1.10.540.10">
    <property type="entry name" value="Acyl-CoA dehydrogenase/oxidase, N-terminal domain"/>
    <property type="match status" value="1"/>
</dbReference>
<evidence type="ECO:0000313" key="11">
    <source>
        <dbReference type="Proteomes" id="UP000016800"/>
    </source>
</evidence>
<comment type="cofactor">
    <cofactor evidence="1 6">
        <name>FAD</name>
        <dbReference type="ChEBI" id="CHEBI:57692"/>
    </cofactor>
</comment>